<protein>
    <submittedName>
        <fullName evidence="1">Uncharacterized protein</fullName>
    </submittedName>
</protein>
<feature type="non-terminal residue" evidence="1">
    <location>
        <position position="53"/>
    </location>
</feature>
<proteinExistence type="predicted"/>
<sequence>MCFYHAYSYPCGHTEMVFQELCVPGQMTQQKCGRGKEGTIIATVKVEYRCSKC</sequence>
<name>A0A6A6EFN1_9PEZI</name>
<dbReference type="EMBL" id="ML994620">
    <property type="protein sequence ID" value="KAF2189642.1"/>
    <property type="molecule type" value="Genomic_DNA"/>
</dbReference>
<evidence type="ECO:0000313" key="1">
    <source>
        <dbReference type="EMBL" id="KAF2189642.1"/>
    </source>
</evidence>
<reference evidence="1" key="1">
    <citation type="journal article" date="2020" name="Stud. Mycol.">
        <title>101 Dothideomycetes genomes: a test case for predicting lifestyles and emergence of pathogens.</title>
        <authorList>
            <person name="Haridas S."/>
            <person name="Albert R."/>
            <person name="Binder M."/>
            <person name="Bloem J."/>
            <person name="Labutti K."/>
            <person name="Salamov A."/>
            <person name="Andreopoulos B."/>
            <person name="Baker S."/>
            <person name="Barry K."/>
            <person name="Bills G."/>
            <person name="Bluhm B."/>
            <person name="Cannon C."/>
            <person name="Castanera R."/>
            <person name="Culley D."/>
            <person name="Daum C."/>
            <person name="Ezra D."/>
            <person name="Gonzalez J."/>
            <person name="Henrissat B."/>
            <person name="Kuo A."/>
            <person name="Liang C."/>
            <person name="Lipzen A."/>
            <person name="Lutzoni F."/>
            <person name="Magnuson J."/>
            <person name="Mondo S."/>
            <person name="Nolan M."/>
            <person name="Ohm R."/>
            <person name="Pangilinan J."/>
            <person name="Park H.-J."/>
            <person name="Ramirez L."/>
            <person name="Alfaro M."/>
            <person name="Sun H."/>
            <person name="Tritt A."/>
            <person name="Yoshinaga Y."/>
            <person name="Zwiers L.-H."/>
            <person name="Turgeon B."/>
            <person name="Goodwin S."/>
            <person name="Spatafora J."/>
            <person name="Crous P."/>
            <person name="Grigoriev I."/>
        </authorList>
    </citation>
    <scope>NUCLEOTIDE SEQUENCE</scope>
    <source>
        <strain evidence="1">CBS 207.26</strain>
    </source>
</reference>
<dbReference type="Proteomes" id="UP000800200">
    <property type="component" value="Unassembled WGS sequence"/>
</dbReference>
<organism evidence="1 2">
    <name type="scientific">Zopfia rhizophila CBS 207.26</name>
    <dbReference type="NCBI Taxonomy" id="1314779"/>
    <lineage>
        <taxon>Eukaryota</taxon>
        <taxon>Fungi</taxon>
        <taxon>Dikarya</taxon>
        <taxon>Ascomycota</taxon>
        <taxon>Pezizomycotina</taxon>
        <taxon>Dothideomycetes</taxon>
        <taxon>Dothideomycetes incertae sedis</taxon>
        <taxon>Zopfiaceae</taxon>
        <taxon>Zopfia</taxon>
    </lineage>
</organism>
<dbReference type="OrthoDB" id="3699805at2759"/>
<keyword evidence="2" id="KW-1185">Reference proteome</keyword>
<dbReference type="AlphaFoldDB" id="A0A6A6EFN1"/>
<gene>
    <name evidence="1" type="ORF">K469DRAFT_514720</name>
</gene>
<accession>A0A6A6EFN1</accession>
<evidence type="ECO:0000313" key="2">
    <source>
        <dbReference type="Proteomes" id="UP000800200"/>
    </source>
</evidence>